<evidence type="ECO:0000313" key="2">
    <source>
        <dbReference type="Proteomes" id="UP001604277"/>
    </source>
</evidence>
<organism evidence="1 2">
    <name type="scientific">Forsythia ovata</name>
    <dbReference type="NCBI Taxonomy" id="205694"/>
    <lineage>
        <taxon>Eukaryota</taxon>
        <taxon>Viridiplantae</taxon>
        <taxon>Streptophyta</taxon>
        <taxon>Embryophyta</taxon>
        <taxon>Tracheophyta</taxon>
        <taxon>Spermatophyta</taxon>
        <taxon>Magnoliopsida</taxon>
        <taxon>eudicotyledons</taxon>
        <taxon>Gunneridae</taxon>
        <taxon>Pentapetalae</taxon>
        <taxon>asterids</taxon>
        <taxon>lamiids</taxon>
        <taxon>Lamiales</taxon>
        <taxon>Oleaceae</taxon>
        <taxon>Forsythieae</taxon>
        <taxon>Forsythia</taxon>
    </lineage>
</organism>
<evidence type="ECO:0000313" key="1">
    <source>
        <dbReference type="EMBL" id="KAL2549980.1"/>
    </source>
</evidence>
<name>A0ABD1WNL7_9LAMI</name>
<dbReference type="Proteomes" id="UP001604277">
    <property type="component" value="Unassembled WGS sequence"/>
</dbReference>
<dbReference type="AlphaFoldDB" id="A0ABD1WNL7"/>
<proteinExistence type="predicted"/>
<comment type="caution">
    <text evidence="1">The sequence shown here is derived from an EMBL/GenBank/DDBJ whole genome shotgun (WGS) entry which is preliminary data.</text>
</comment>
<accession>A0ABD1WNL7</accession>
<gene>
    <name evidence="1" type="ORF">Fot_11510</name>
</gene>
<protein>
    <submittedName>
        <fullName evidence="1">Uncharacterized protein</fullName>
    </submittedName>
</protein>
<dbReference type="EMBL" id="JBFOLJ010000003">
    <property type="protein sequence ID" value="KAL2549980.1"/>
    <property type="molecule type" value="Genomic_DNA"/>
</dbReference>
<keyword evidence="2" id="KW-1185">Reference proteome</keyword>
<sequence length="109" mass="12369">MISSIYFFYSKEKVSKAKLSHLCQRPLDHAGCKSRDVHEWQGLEGESQQANLQDRSPQYFSDMISSISFTTNGPKETSNKGEISFTSSVENLKNNIRNRVNQTVLNLVP</sequence>
<reference evidence="2" key="1">
    <citation type="submission" date="2024-07" db="EMBL/GenBank/DDBJ databases">
        <title>Two chromosome-level genome assemblies of Korean endemic species Abeliophyllum distichum and Forsythia ovata (Oleaceae).</title>
        <authorList>
            <person name="Jang H."/>
        </authorList>
    </citation>
    <scope>NUCLEOTIDE SEQUENCE [LARGE SCALE GENOMIC DNA]</scope>
</reference>